<keyword evidence="9" id="KW-0651">Protein splicing</keyword>
<dbReference type="InterPro" id="IPR037034">
    <property type="entry name" value="RNA_pol_Rpb2_2_sf"/>
</dbReference>
<keyword evidence="10" id="KW-0804">Transcription</keyword>
<evidence type="ECO:0000256" key="5">
    <source>
        <dbReference type="ARBA" id="ARBA00022695"/>
    </source>
</evidence>
<dbReference type="Pfam" id="PF04561">
    <property type="entry name" value="RNA_pol_Rpb2_2"/>
    <property type="match status" value="1"/>
</dbReference>
<keyword evidence="8" id="KW-0068">Autocatalytic cleavage</keyword>
<dbReference type="InterPro" id="IPR027434">
    <property type="entry name" value="Homing_endonucl"/>
</dbReference>
<evidence type="ECO:0000256" key="12">
    <source>
        <dbReference type="SAM" id="MobiDB-lite"/>
    </source>
</evidence>
<dbReference type="GO" id="GO:0006351">
    <property type="term" value="P:DNA-templated transcription"/>
    <property type="evidence" value="ECO:0007669"/>
    <property type="project" value="InterPro"/>
</dbReference>
<dbReference type="InterPro" id="IPR007642">
    <property type="entry name" value="RNA_pol_Rpb2_2"/>
</dbReference>
<dbReference type="SUPFAM" id="SSF64484">
    <property type="entry name" value="beta and beta-prime subunits of DNA dependent RNA-polymerase"/>
    <property type="match status" value="4"/>
</dbReference>
<dbReference type="NCBIfam" id="TIGR01443">
    <property type="entry name" value="intein_Cterm"/>
    <property type="match status" value="2"/>
</dbReference>
<dbReference type="InterPro" id="IPR036844">
    <property type="entry name" value="Hint_dom_sf"/>
</dbReference>
<dbReference type="PANTHER" id="PTHR20856">
    <property type="entry name" value="DNA-DIRECTED RNA POLYMERASE I SUBUNIT 2"/>
    <property type="match status" value="1"/>
</dbReference>
<protein>
    <recommendedName>
        <fullName evidence="2">DNA-directed RNA polymerase</fullName>
        <ecNumber evidence="2">2.7.7.6</ecNumber>
    </recommendedName>
</protein>
<organism evidence="14">
    <name type="scientific">Marseillevirus LCMAC101</name>
    <dbReference type="NCBI Taxonomy" id="2506602"/>
    <lineage>
        <taxon>Viruses</taxon>
        <taxon>Varidnaviria</taxon>
        <taxon>Bamfordvirae</taxon>
        <taxon>Nucleocytoviricota</taxon>
        <taxon>Megaviricetes</taxon>
        <taxon>Pimascovirales</taxon>
        <taxon>Pimascovirales incertae sedis</taxon>
        <taxon>Marseilleviridae</taxon>
    </lineage>
</organism>
<evidence type="ECO:0000256" key="11">
    <source>
        <dbReference type="ARBA" id="ARBA00048552"/>
    </source>
</evidence>
<dbReference type="Gene3D" id="2.40.50.150">
    <property type="match status" value="1"/>
</dbReference>
<dbReference type="EMBL" id="MK500328">
    <property type="protein sequence ID" value="QBK85934.1"/>
    <property type="molecule type" value="Genomic_DNA"/>
</dbReference>
<dbReference type="InterPro" id="IPR007644">
    <property type="entry name" value="RNA_pol_bsu_protrusion"/>
</dbReference>
<name>A0A481YTU0_9VIRU</name>
<evidence type="ECO:0000256" key="6">
    <source>
        <dbReference type="ARBA" id="ARBA00022723"/>
    </source>
</evidence>
<dbReference type="InterPro" id="IPR004042">
    <property type="entry name" value="Intein_endonuc_central"/>
</dbReference>
<dbReference type="Gene3D" id="3.90.1110.10">
    <property type="entry name" value="RNA polymerase Rpb2, domain 2"/>
    <property type="match status" value="1"/>
</dbReference>
<dbReference type="NCBIfam" id="TIGR01445">
    <property type="entry name" value="intein_Nterm"/>
    <property type="match status" value="1"/>
</dbReference>
<dbReference type="Pfam" id="PF00562">
    <property type="entry name" value="RNA_pol_Rpb2_6"/>
    <property type="match status" value="2"/>
</dbReference>
<comment type="similarity">
    <text evidence="1">Belongs to the RNA polymerase beta chain family.</text>
</comment>
<dbReference type="SMART" id="SM00306">
    <property type="entry name" value="HintN"/>
    <property type="match status" value="3"/>
</dbReference>
<evidence type="ECO:0000256" key="8">
    <source>
        <dbReference type="ARBA" id="ARBA00022813"/>
    </source>
</evidence>
<dbReference type="Pfam" id="PF04563">
    <property type="entry name" value="RNA_pol_Rpb2_1"/>
    <property type="match status" value="1"/>
</dbReference>
<gene>
    <name evidence="14" type="ORF">LCMAC101_05290</name>
</gene>
<keyword evidence="7" id="KW-0863">Zinc-finger</keyword>
<reference evidence="14" key="1">
    <citation type="journal article" date="2019" name="MBio">
        <title>Virus Genomes from Deep Sea Sediments Expand the Ocean Megavirome and Support Independent Origins of Viral Gigantism.</title>
        <authorList>
            <person name="Backstrom D."/>
            <person name="Yutin N."/>
            <person name="Jorgensen S.L."/>
            <person name="Dharamshi J."/>
            <person name="Homa F."/>
            <person name="Zaremba-Niedwiedzka K."/>
            <person name="Spang A."/>
            <person name="Wolf Y.I."/>
            <person name="Koonin E.V."/>
            <person name="Ettema T.J."/>
        </authorList>
    </citation>
    <scope>NUCLEOTIDE SEQUENCE</scope>
</reference>
<dbReference type="InterPro" id="IPR007646">
    <property type="entry name" value="RNA_pol_Rpb2_4"/>
</dbReference>
<dbReference type="Gene3D" id="2.170.16.10">
    <property type="entry name" value="Hedgehog/Intein (Hint) domain"/>
    <property type="match status" value="4"/>
</dbReference>
<dbReference type="InterPro" id="IPR007647">
    <property type="entry name" value="RNA_pol_Rpb2_5"/>
</dbReference>
<dbReference type="SMART" id="SM00305">
    <property type="entry name" value="HintC"/>
    <property type="match status" value="2"/>
</dbReference>
<dbReference type="PROSITE" id="PS50817">
    <property type="entry name" value="INTEIN_N_TER"/>
    <property type="match status" value="3"/>
</dbReference>
<accession>A0A481YTU0</accession>
<dbReference type="Pfam" id="PF04567">
    <property type="entry name" value="RNA_pol_Rpb2_5"/>
    <property type="match status" value="1"/>
</dbReference>
<keyword evidence="5" id="KW-0548">Nucleotidyltransferase</keyword>
<dbReference type="Gene3D" id="3.90.1070.20">
    <property type="match status" value="1"/>
</dbReference>
<evidence type="ECO:0000256" key="9">
    <source>
        <dbReference type="ARBA" id="ARBA00023000"/>
    </source>
</evidence>
<dbReference type="Pfam" id="PF04566">
    <property type="entry name" value="RNA_pol_Rpb2_4"/>
    <property type="match status" value="1"/>
</dbReference>
<dbReference type="EC" id="2.7.7.6" evidence="2"/>
<dbReference type="Pfam" id="PF04565">
    <property type="entry name" value="RNA_pol_Rpb2_3"/>
    <property type="match status" value="1"/>
</dbReference>
<dbReference type="Gene3D" id="3.10.28.10">
    <property type="entry name" value="Homing endonucleases"/>
    <property type="match status" value="3"/>
</dbReference>
<dbReference type="InterPro" id="IPR030934">
    <property type="entry name" value="Intein_C"/>
</dbReference>
<evidence type="ECO:0000256" key="10">
    <source>
        <dbReference type="ARBA" id="ARBA00023163"/>
    </source>
</evidence>
<evidence type="ECO:0000259" key="13">
    <source>
        <dbReference type="PROSITE" id="PS50819"/>
    </source>
</evidence>
<dbReference type="Gene3D" id="2.40.270.10">
    <property type="entry name" value="DNA-directed RNA polymerase, subunit 2, domain 6"/>
    <property type="match status" value="2"/>
</dbReference>
<proteinExistence type="inferred from homology"/>
<comment type="catalytic activity">
    <reaction evidence="11">
        <text>RNA(n) + a ribonucleoside 5'-triphosphate = RNA(n+1) + diphosphate</text>
        <dbReference type="Rhea" id="RHEA:21248"/>
        <dbReference type="Rhea" id="RHEA-COMP:14527"/>
        <dbReference type="Rhea" id="RHEA-COMP:17342"/>
        <dbReference type="ChEBI" id="CHEBI:33019"/>
        <dbReference type="ChEBI" id="CHEBI:61557"/>
        <dbReference type="ChEBI" id="CHEBI:140395"/>
        <dbReference type="EC" id="2.7.7.6"/>
    </reaction>
</comment>
<evidence type="ECO:0000313" key="14">
    <source>
        <dbReference type="EMBL" id="QBK85934.1"/>
    </source>
</evidence>
<evidence type="ECO:0000256" key="3">
    <source>
        <dbReference type="ARBA" id="ARBA00022478"/>
    </source>
</evidence>
<dbReference type="CDD" id="cd00081">
    <property type="entry name" value="Hint"/>
    <property type="match status" value="2"/>
</dbReference>
<feature type="compositionally biased region" description="Basic and acidic residues" evidence="12">
    <location>
        <begin position="319"/>
        <end position="346"/>
    </location>
</feature>
<keyword evidence="6" id="KW-0479">Metal-binding</keyword>
<keyword evidence="3 14" id="KW-0240">DNA-directed RNA polymerase</keyword>
<dbReference type="InterPro" id="IPR014724">
    <property type="entry name" value="RNA_pol_RPB2_OB-fold"/>
</dbReference>
<keyword evidence="4" id="KW-0808">Transferase</keyword>
<dbReference type="GO" id="GO:0003899">
    <property type="term" value="F:DNA-directed RNA polymerase activity"/>
    <property type="evidence" value="ECO:0007669"/>
    <property type="project" value="UniProtKB-EC"/>
</dbReference>
<dbReference type="Gene3D" id="3.90.1100.10">
    <property type="match status" value="1"/>
</dbReference>
<dbReference type="GO" id="GO:0008270">
    <property type="term" value="F:zinc ion binding"/>
    <property type="evidence" value="ECO:0007669"/>
    <property type="project" value="UniProtKB-KW"/>
</dbReference>
<feature type="region of interest" description="Disordered" evidence="12">
    <location>
        <begin position="314"/>
        <end position="346"/>
    </location>
</feature>
<dbReference type="InterPro" id="IPR007645">
    <property type="entry name" value="RNA_pol_Rpb2_3"/>
</dbReference>
<dbReference type="PROSITE" id="PS50818">
    <property type="entry name" value="INTEIN_C_TER"/>
    <property type="match status" value="1"/>
</dbReference>
<keyword evidence="7" id="KW-0862">Zinc</keyword>
<dbReference type="GO" id="GO:0032549">
    <property type="term" value="F:ribonucleoside binding"/>
    <property type="evidence" value="ECO:0007669"/>
    <property type="project" value="InterPro"/>
</dbReference>
<dbReference type="InterPro" id="IPR015712">
    <property type="entry name" value="DNA-dir_RNA_pol_su2"/>
</dbReference>
<evidence type="ECO:0000256" key="2">
    <source>
        <dbReference type="ARBA" id="ARBA00012418"/>
    </source>
</evidence>
<dbReference type="GO" id="GO:0000428">
    <property type="term" value="C:DNA-directed RNA polymerase complex"/>
    <property type="evidence" value="ECO:0007669"/>
    <property type="project" value="UniProtKB-KW"/>
</dbReference>
<dbReference type="InterPro" id="IPR003587">
    <property type="entry name" value="Hint_dom_N"/>
</dbReference>
<dbReference type="PROSITE" id="PS50819">
    <property type="entry name" value="INTEIN_ENDONUCLEASE"/>
    <property type="match status" value="1"/>
</dbReference>
<sequence>MSSPPKMKFIAEDYAARKEPPESPRPIVDDMVWTVVDAFFEENGLVRHQLEPCNEGYLSTIRRIILDNCEFTAEVDGECYKCEFGELVFERPVHKENSDEIRAITPLECINRDITYKSDMLIDIEVTNPQGFRQRHTKIHFGSVPVMVKSELCNLYPIRNDKKRLAELREDLYDAGGYFIIKGMSKIIACQERTAFNTCYSFKNKKTVPKYVTYTEVRSCSLSGAHSTVVQVGMMKNGIINAVVPYIDMSTIPIGILFRALDSGDEVDMIRYIVSDTTDKECVSLLIPSFEQSNICTNQTDALHYIGRRGKKFMGKSKTNKDEKDANEKDAKPKTKDQIEKENAEEKVKQEKIKADAISYATHLLSVEFLPHLGTGPESFVKKRFYLGHMIYKFLLVNLNRRPVEDRDHFLNKRPATAGQLLCQQFFSAFRRLRNEIVNGIERNIRNNAVVNVPTLINPKIITTSLMSALSNNAWGSRGKISGISQNYEKFNLLASFSNARKIITPMNADGGKVMAPRGQHSSQAYIVCPAETPEGKKCCKEDTPILTPTGLVEIGKLENGDRVITVNPETHLSSVTKITDHFITRKRVYTLVNGGGFIIEATKDHPFLTQKGWQEVKDIIPKEDQVYMKYALQNVEHDPSDKVILSSLSELQDKVNIFEPYEKDLGKLNLLPLTESSEYVPILARILGFMFADAHIGITNGSPTARFFFGNEEDVKEFQEDMIFLGFEAKDAKRSSNTRTLNGRSFTEAISTVSYGGSFVRLMMALGAPHGKKLAKPTIIPQWIKKGTLLIQREFIAGFQGGDGGSLLYTKRKNKTWYTFYFVDTSRHKIEKYTKTQVKFFEWMASILEKLGVTTHKINIKKDPNGGNMIIRLPFSDSMDSMINYMKTVGYRYTGLKRKSGEKMYFYLMYKTYHWKIWKELKEEIILRRREGEYPAELAREKGLTVRQIRTMIEQAGNYTYPPKSLLNIDDFLAEYYDEDGCWFEIESITRGKKVEVADFTTESDNHSFIADGWVSHNCGLVKTMALTSLITIGSSPDALLEIMGVSPNKSGIMKIIPFDIVSKSSGKILGFPRIFVNGDLVGVTRFPREITHELRHLRRSANLNPEISISYNILHRQINISTEPGRICRPLFIVEKGEILLKQHHIEAIKEGKWDEPSVFTNLLDRGFVEYIDKSEEETAYIASYPSQLKDISKGERLQVTHCELHPSLMYGTGASIIPFLDHNQCIERNEPVLMFDGSSRSIGDIKIGDEVITFNPKTQQQSVSKVVHTYSGPTKKKMFELVTFSERKIKATYDHKFMTSEGWIPMEDIKVDDTLVGISLEPSPISFTRQDRVWLDEEQFKKRCRKYSIRSGIIKKHVQELKDLNLLPLYDTDDRLYILAKLFGFCLTDGSVFVTNGVPRMSADFGKEYSASLFEQDLARLGIPEVSAKYYEKVLHGDTLRAWKVEHSRYISSLLIALGFRPGKKTTGKYPTLNPWIMDGNMLTKREFLSAFQGGDGCRIRWNRTKIGFGFVIAETSKQSCFKYQRSLENMMSQVVLLLREFHIDVGDIITKKYKKADDRMIVSYKISNKQDNLIQYFDNIGYRYDVDKITESGITVEYIKLLSSIRKEREVLVNKVKKMYSRGYSPASIATSLQRDFGEIKNMCYSPYKTVGIPKLKGTKWSIESWVEQIQTKGTTLFMPVRSKTSIPLVIIADITTESSNHSFIAGNGFCVHNSPRNTYQSSMGKQAIGVPSTNFIFQRKGIIHVLNYAEHPVVYSKAAKYSGIMALPTVQNAVVFVGQWYGFNQEDSIIMNQSSIDRGFMCSTVYMGFEGKIRPHLNEEFEVPLETECNNFKGDTSKLDCITGIIQEGTKVEDGDILIGRTVKVDSLPTIHQKKKNNISVIYKHILPGKVHAVERGVNGDGYEYYRVVIAQERKPILGDKFACTIPSAEVLTTKGWKPIKDVTLKHKVAILDGENVKYEHPEECHVYDYNGKMYEMKSQQMEITTTPNHRMWIKKRDETEFEFAEATDVFGKRVRYKKNVQKFVPEEWIGDTFIIPKITDGNGRKYTNKVVKMEHWLAFFGIWIAEGWATENVSIAAHKPRVQEVLDEVLPAMGYKISKGKADTWRICNMQLTRYMRKYSVGAVNKYLPQWVWKLNQDQCSLLLSSMELGDGYHTKSNTRHYYTSSKKLANDVTRLALHAGYSSHCRVPDGRKAGTTSKFKRNGKTEIVSTTTDNHVITIIKSKCEPQMNHGHTRYQNGQSENWIDYDGKVYCLTVRTGIFMIRQNGKPVWTGNSCHGQKGTVGKKYRTEDLPYTAHGETPDIIINPLAFPSRMTIAMLIEMLAGVKVCASSNFNHIKVGAPYRLDEEDGDPSEGKDEKKKCKHPEEGYGKFKSNRDATPFDKSYSLDRIAKEIKKLGIEGFSEVLCYHPHTGLPQKVLTFKGVCSYQKLRHMVVGKIHARSRGGRTLLTRQPKENYRLTIALIMYFIAYQENSLVEGKTSASLHHSRQNFQTLGKPLKSLVPNTDGDICVASGKTRGYSEHTDFPCERGYNPKNVLLSDRWAILSQASYSAIPRIKRKVQRLDGSWREGGRISQ</sequence>
<dbReference type="InterPro" id="IPR007120">
    <property type="entry name" value="DNA-dir_RNAP_su2_dom"/>
</dbReference>
<dbReference type="GO" id="GO:0016539">
    <property type="term" value="P:intein-mediated protein splicing"/>
    <property type="evidence" value="ECO:0007669"/>
    <property type="project" value="InterPro"/>
</dbReference>
<dbReference type="InterPro" id="IPR037033">
    <property type="entry name" value="DNA-dir_RNAP_su2_hyb_sf"/>
</dbReference>
<dbReference type="InterPro" id="IPR003586">
    <property type="entry name" value="Hint_dom_C"/>
</dbReference>
<dbReference type="SUPFAM" id="SSF51294">
    <property type="entry name" value="Hedgehog/intein (Hint) domain"/>
    <property type="match status" value="3"/>
</dbReference>
<feature type="compositionally biased region" description="Basic and acidic residues" evidence="12">
    <location>
        <begin position="2359"/>
        <end position="2379"/>
    </location>
</feature>
<dbReference type="InterPro" id="IPR006141">
    <property type="entry name" value="Intein_N"/>
</dbReference>
<feature type="region of interest" description="Disordered" evidence="12">
    <location>
        <begin position="2351"/>
        <end position="2379"/>
    </location>
</feature>
<dbReference type="GO" id="GO:0004519">
    <property type="term" value="F:endonuclease activity"/>
    <property type="evidence" value="ECO:0007669"/>
    <property type="project" value="InterPro"/>
</dbReference>
<feature type="domain" description="DOD-type homing endonuclease" evidence="13">
    <location>
        <begin position="2098"/>
        <end position="2188"/>
    </location>
</feature>
<evidence type="ECO:0000256" key="7">
    <source>
        <dbReference type="ARBA" id="ARBA00022771"/>
    </source>
</evidence>
<evidence type="ECO:0000256" key="1">
    <source>
        <dbReference type="ARBA" id="ARBA00006835"/>
    </source>
</evidence>
<evidence type="ECO:0000256" key="4">
    <source>
        <dbReference type="ARBA" id="ARBA00022679"/>
    </source>
</evidence>
<dbReference type="GO" id="GO:0003677">
    <property type="term" value="F:DNA binding"/>
    <property type="evidence" value="ECO:0007669"/>
    <property type="project" value="InterPro"/>
</dbReference>